<keyword evidence="5 8" id="KW-0378">Hydrolase</keyword>
<evidence type="ECO:0000313" key="10">
    <source>
        <dbReference type="EMBL" id="CDY38648.1"/>
    </source>
</evidence>
<dbReference type="InterPro" id="IPR000743">
    <property type="entry name" value="Glyco_hydro_28"/>
</dbReference>
<keyword evidence="4" id="KW-0964">Secreted</keyword>
<dbReference type="Pfam" id="PF00295">
    <property type="entry name" value="Glyco_hydro_28"/>
    <property type="match status" value="1"/>
</dbReference>
<comment type="similarity">
    <text evidence="2 8">Belongs to the glycosyl hydrolase 28 family.</text>
</comment>
<dbReference type="GO" id="GO:0004650">
    <property type="term" value="F:polygalacturonase activity"/>
    <property type="evidence" value="ECO:0007669"/>
    <property type="project" value="InterPro"/>
</dbReference>
<keyword evidence="6 8" id="KW-0326">Glycosidase</keyword>
<dbReference type="SMR" id="A0A078HPE3"/>
<evidence type="ECO:0000256" key="8">
    <source>
        <dbReference type="RuleBase" id="RU361169"/>
    </source>
</evidence>
<evidence type="ECO:0000256" key="4">
    <source>
        <dbReference type="ARBA" id="ARBA00022525"/>
    </source>
</evidence>
<dbReference type="FunFam" id="2.160.20.10:FF:000110">
    <property type="entry name" value="Pectin lyase-like superfamily protein"/>
    <property type="match status" value="1"/>
</dbReference>
<dbReference type="PaxDb" id="3708-A0A078HPE3"/>
<name>A0A078HPE3_BRANA</name>
<dbReference type="Gramene" id="CDY38648">
    <property type="protein sequence ID" value="CDY38648"/>
    <property type="gene ID" value="GSBRNA2T00066357001"/>
</dbReference>
<dbReference type="SUPFAM" id="SSF51126">
    <property type="entry name" value="Pectin lyase-like"/>
    <property type="match status" value="1"/>
</dbReference>
<accession>A0A078HPE3</accession>
<keyword evidence="3" id="KW-0134">Cell wall</keyword>
<dbReference type="OMA" id="HIEATSH"/>
<organism evidence="10 11">
    <name type="scientific">Brassica napus</name>
    <name type="common">Rape</name>
    <dbReference type="NCBI Taxonomy" id="3708"/>
    <lineage>
        <taxon>Eukaryota</taxon>
        <taxon>Viridiplantae</taxon>
        <taxon>Streptophyta</taxon>
        <taxon>Embryophyta</taxon>
        <taxon>Tracheophyta</taxon>
        <taxon>Spermatophyta</taxon>
        <taxon>Magnoliopsida</taxon>
        <taxon>eudicotyledons</taxon>
        <taxon>Gunneridae</taxon>
        <taxon>Pentapetalae</taxon>
        <taxon>rosids</taxon>
        <taxon>malvids</taxon>
        <taxon>Brassicales</taxon>
        <taxon>Brassicaceae</taxon>
        <taxon>Brassiceae</taxon>
        <taxon>Brassica</taxon>
    </lineage>
</organism>
<evidence type="ECO:0000256" key="3">
    <source>
        <dbReference type="ARBA" id="ARBA00022512"/>
    </source>
</evidence>
<evidence type="ECO:0000256" key="6">
    <source>
        <dbReference type="ARBA" id="ARBA00023295"/>
    </source>
</evidence>
<dbReference type="GO" id="GO:0005975">
    <property type="term" value="P:carbohydrate metabolic process"/>
    <property type="evidence" value="ECO:0007669"/>
    <property type="project" value="InterPro"/>
</dbReference>
<keyword evidence="7" id="KW-0961">Cell wall biogenesis/degradation</keyword>
<reference evidence="10 11" key="1">
    <citation type="journal article" date="2014" name="Science">
        <title>Plant genetics. Early allopolyploid evolution in the post-Neolithic Brassica napus oilseed genome.</title>
        <authorList>
            <person name="Chalhoub B."/>
            <person name="Denoeud F."/>
            <person name="Liu S."/>
            <person name="Parkin I.A."/>
            <person name="Tang H."/>
            <person name="Wang X."/>
            <person name="Chiquet J."/>
            <person name="Belcram H."/>
            <person name="Tong C."/>
            <person name="Samans B."/>
            <person name="Correa M."/>
            <person name="Da Silva C."/>
            <person name="Just J."/>
            <person name="Falentin C."/>
            <person name="Koh C.S."/>
            <person name="Le Clainche I."/>
            <person name="Bernard M."/>
            <person name="Bento P."/>
            <person name="Noel B."/>
            <person name="Labadie K."/>
            <person name="Alberti A."/>
            <person name="Charles M."/>
            <person name="Arnaud D."/>
            <person name="Guo H."/>
            <person name="Daviaud C."/>
            <person name="Alamery S."/>
            <person name="Jabbari K."/>
            <person name="Zhao M."/>
            <person name="Edger P.P."/>
            <person name="Chelaifa H."/>
            <person name="Tack D."/>
            <person name="Lassalle G."/>
            <person name="Mestiri I."/>
            <person name="Schnel N."/>
            <person name="Le Paslier M.C."/>
            <person name="Fan G."/>
            <person name="Renault V."/>
            <person name="Bayer P.E."/>
            <person name="Golicz A.A."/>
            <person name="Manoli S."/>
            <person name="Lee T.H."/>
            <person name="Thi V.H."/>
            <person name="Chalabi S."/>
            <person name="Hu Q."/>
            <person name="Fan C."/>
            <person name="Tollenaere R."/>
            <person name="Lu Y."/>
            <person name="Battail C."/>
            <person name="Shen J."/>
            <person name="Sidebottom C.H."/>
            <person name="Wang X."/>
            <person name="Canaguier A."/>
            <person name="Chauveau A."/>
            <person name="Berard A."/>
            <person name="Deniot G."/>
            <person name="Guan M."/>
            <person name="Liu Z."/>
            <person name="Sun F."/>
            <person name="Lim Y.P."/>
            <person name="Lyons E."/>
            <person name="Town C.D."/>
            <person name="Bancroft I."/>
            <person name="Wang X."/>
            <person name="Meng J."/>
            <person name="Ma J."/>
            <person name="Pires J.C."/>
            <person name="King G.J."/>
            <person name="Brunel D."/>
            <person name="Delourme R."/>
            <person name="Renard M."/>
            <person name="Aury J.M."/>
            <person name="Adams K.L."/>
            <person name="Batley J."/>
            <person name="Snowdon R.J."/>
            <person name="Tost J."/>
            <person name="Edwards D."/>
            <person name="Zhou Y."/>
            <person name="Hua W."/>
            <person name="Sharpe A.G."/>
            <person name="Paterson A.H."/>
            <person name="Guan C."/>
            <person name="Wincker P."/>
        </authorList>
    </citation>
    <scope>NUCLEOTIDE SEQUENCE [LARGE SCALE GENOMIC DNA]</scope>
    <source>
        <strain evidence="11">cv. Darmor-bzh</strain>
    </source>
</reference>
<sequence>MKYGAVGDGISDDTSALQKAWDSACNGSSKIGSVYVPAGKVFLLSSLHFTGPCKLKPLIFTIDGEMKAQSDPNKWQKGENGIIPWLIFDRVEGLVLSGRGLLDGQGKGWWDIHCRDHPGPNCIWLAPTMMTFSNCRNVILKSLRFRNSAQSHILVMGSQNVHIKDVKIKSPEISPNTDGVHITSSSDVSITHSDFATGDDCVSIGDQVHNLSVTFVNCGPGHGVSVGSLGRGGTEVEVEDIRVAHVNFTGTTNGARIKTWPGGTGYVRGIEFFDIRFSNVQNPIVIDQFYGCAPNCVQTEKAVHIEKVKYMKMSGTSRTEVAMKLECSGKNACSNVFMRDIDLSPASGIGSVSSLCSFVQGATQGTIRPSSCIQ</sequence>
<dbReference type="InterPro" id="IPR012334">
    <property type="entry name" value="Pectin_lyas_fold"/>
</dbReference>
<dbReference type="InterPro" id="IPR006626">
    <property type="entry name" value="PbH1"/>
</dbReference>
<dbReference type="Gene3D" id="2.160.20.10">
    <property type="entry name" value="Single-stranded right-handed beta-helix, Pectin lyase-like"/>
    <property type="match status" value="1"/>
</dbReference>
<evidence type="ECO:0000313" key="11">
    <source>
        <dbReference type="Proteomes" id="UP000028999"/>
    </source>
</evidence>
<comment type="subcellular location">
    <subcellularLocation>
        <location evidence="1">Secreted</location>
        <location evidence="1">Cell wall</location>
    </subcellularLocation>
</comment>
<evidence type="ECO:0000256" key="7">
    <source>
        <dbReference type="ARBA" id="ARBA00023316"/>
    </source>
</evidence>
<dbReference type="PANTHER" id="PTHR31375">
    <property type="match status" value="1"/>
</dbReference>
<reference evidence="10" key="2">
    <citation type="submission" date="2014-06" db="EMBL/GenBank/DDBJ databases">
        <authorList>
            <person name="Genoscope - CEA"/>
        </authorList>
    </citation>
    <scope>NUCLEOTIDE SEQUENCE</scope>
</reference>
<evidence type="ECO:0000313" key="9">
    <source>
        <dbReference type="EMBL" id="CAF1915359.1"/>
    </source>
</evidence>
<dbReference type="InterPro" id="IPR011050">
    <property type="entry name" value="Pectin_lyase_fold/virulence"/>
</dbReference>
<keyword evidence="11" id="KW-1185">Reference proteome</keyword>
<evidence type="ECO:0000256" key="2">
    <source>
        <dbReference type="ARBA" id="ARBA00008834"/>
    </source>
</evidence>
<reference evidence="9" key="3">
    <citation type="submission" date="2021-01" db="EMBL/GenBank/DDBJ databases">
        <authorList>
            <consortium name="Genoscope - CEA"/>
            <person name="William W."/>
        </authorList>
    </citation>
    <scope>NUCLEOTIDE SEQUENCE</scope>
</reference>
<protein>
    <submittedName>
        <fullName evidence="9">(rape) hypothetical protein</fullName>
    </submittedName>
    <submittedName>
        <fullName evidence="10">BnaC02g23310D protein</fullName>
    </submittedName>
</protein>
<evidence type="ECO:0000256" key="1">
    <source>
        <dbReference type="ARBA" id="ARBA00004191"/>
    </source>
</evidence>
<dbReference type="GO" id="GO:0071555">
    <property type="term" value="P:cell wall organization"/>
    <property type="evidence" value="ECO:0007669"/>
    <property type="project" value="UniProtKB-KW"/>
</dbReference>
<dbReference type="EMBL" id="HG994366">
    <property type="protein sequence ID" value="CAF1915359.1"/>
    <property type="molecule type" value="Genomic_DNA"/>
</dbReference>
<dbReference type="EMBL" id="LK032429">
    <property type="protein sequence ID" value="CDY38648.1"/>
    <property type="molecule type" value="Genomic_DNA"/>
</dbReference>
<gene>
    <name evidence="10" type="primary">BnaC02g23310D</name>
    <name evidence="9" type="ORF">DARMORV10_C02P37540.1</name>
    <name evidence="10" type="ORF">GSBRNA2T00066357001</name>
</gene>
<evidence type="ECO:0000256" key="5">
    <source>
        <dbReference type="ARBA" id="ARBA00022801"/>
    </source>
</evidence>
<dbReference type="STRING" id="3708.A0A078HPE3"/>
<dbReference type="Proteomes" id="UP001295469">
    <property type="component" value="Chromosome C02"/>
</dbReference>
<dbReference type="AlphaFoldDB" id="A0A078HPE3"/>
<dbReference type="Proteomes" id="UP000028999">
    <property type="component" value="Unassembled WGS sequence"/>
</dbReference>
<dbReference type="SMART" id="SM00710">
    <property type="entry name" value="PbH1"/>
    <property type="match status" value="4"/>
</dbReference>
<proteinExistence type="inferred from homology"/>